<feature type="domain" description="Bacterial bifunctional deaminase-reductase C-terminal" evidence="1">
    <location>
        <begin position="2"/>
        <end position="45"/>
    </location>
</feature>
<dbReference type="GO" id="GO:0008703">
    <property type="term" value="F:5-amino-6-(5-phosphoribosylamino)uracil reductase activity"/>
    <property type="evidence" value="ECO:0007669"/>
    <property type="project" value="InterPro"/>
</dbReference>
<sequence length="52" mass="6016">MELVDEFHLLVHPLLLGKGTRLFDGMDDRVNLRRLDVESFDSGIVKTVYQRA</sequence>
<dbReference type="GO" id="GO:0009231">
    <property type="term" value="P:riboflavin biosynthetic process"/>
    <property type="evidence" value="ECO:0007669"/>
    <property type="project" value="InterPro"/>
</dbReference>
<evidence type="ECO:0000313" key="2">
    <source>
        <dbReference type="EMBL" id="MBY5632243.1"/>
    </source>
</evidence>
<dbReference type="Pfam" id="PF01872">
    <property type="entry name" value="RibD_C"/>
    <property type="match status" value="1"/>
</dbReference>
<name>A0AAJ1EGX1_RHILE</name>
<dbReference type="AlphaFoldDB" id="A0AAJ1EGX1"/>
<dbReference type="InterPro" id="IPR024072">
    <property type="entry name" value="DHFR-like_dom_sf"/>
</dbReference>
<dbReference type="EMBL" id="JAAXEP010000019">
    <property type="protein sequence ID" value="MBY5632243.1"/>
    <property type="molecule type" value="Genomic_DNA"/>
</dbReference>
<evidence type="ECO:0000313" key="3">
    <source>
        <dbReference type="Proteomes" id="UP000825699"/>
    </source>
</evidence>
<protein>
    <submittedName>
        <fullName evidence="2">Dihydrofolate reductase family protein</fullName>
    </submittedName>
</protein>
<reference evidence="2" key="1">
    <citation type="submission" date="2020-04" db="EMBL/GenBank/DDBJ databases">
        <title>Global-level population genomics supports evidence of horizontal gene transfer on evolution of Rhizobia in Lentils.</title>
        <authorList>
            <person name="Gai Y."/>
            <person name="Cook D."/>
            <person name="Riely B."/>
        </authorList>
    </citation>
    <scope>NUCLEOTIDE SEQUENCE</scope>
    <source>
        <strain evidence="2">Derici101B</strain>
    </source>
</reference>
<proteinExistence type="predicted"/>
<dbReference type="Gene3D" id="3.40.430.10">
    <property type="entry name" value="Dihydrofolate Reductase, subunit A"/>
    <property type="match status" value="1"/>
</dbReference>
<dbReference type="Proteomes" id="UP000825699">
    <property type="component" value="Unassembled WGS sequence"/>
</dbReference>
<dbReference type="SUPFAM" id="SSF53597">
    <property type="entry name" value="Dihydrofolate reductase-like"/>
    <property type="match status" value="1"/>
</dbReference>
<gene>
    <name evidence="2" type="ORF">HFO42_29755</name>
</gene>
<accession>A0AAJ1EGX1</accession>
<evidence type="ECO:0000259" key="1">
    <source>
        <dbReference type="Pfam" id="PF01872"/>
    </source>
</evidence>
<comment type="caution">
    <text evidence="2">The sequence shown here is derived from an EMBL/GenBank/DDBJ whole genome shotgun (WGS) entry which is preliminary data.</text>
</comment>
<organism evidence="2 3">
    <name type="scientific">Rhizobium leguminosarum</name>
    <dbReference type="NCBI Taxonomy" id="384"/>
    <lineage>
        <taxon>Bacteria</taxon>
        <taxon>Pseudomonadati</taxon>
        <taxon>Pseudomonadota</taxon>
        <taxon>Alphaproteobacteria</taxon>
        <taxon>Hyphomicrobiales</taxon>
        <taxon>Rhizobiaceae</taxon>
        <taxon>Rhizobium/Agrobacterium group</taxon>
        <taxon>Rhizobium</taxon>
    </lineage>
</organism>
<dbReference type="InterPro" id="IPR002734">
    <property type="entry name" value="RibDG_C"/>
</dbReference>